<dbReference type="SUPFAM" id="SSF51735">
    <property type="entry name" value="NAD(P)-binding Rossmann-fold domains"/>
    <property type="match status" value="1"/>
</dbReference>
<evidence type="ECO:0000256" key="2">
    <source>
        <dbReference type="ARBA" id="ARBA00006054"/>
    </source>
</evidence>
<gene>
    <name evidence="10" type="primary">ldhP</name>
    <name evidence="7" type="synonym">ldh</name>
    <name evidence="10" type="ORF">G3RUM_00126</name>
</gene>
<evidence type="ECO:0000313" key="11">
    <source>
        <dbReference type="Proteomes" id="UP001191019"/>
    </source>
</evidence>
<keyword evidence="7" id="KW-0021">Allosteric enzyme</keyword>
<feature type="binding site" evidence="7">
    <location>
        <begin position="120"/>
        <end position="122"/>
    </location>
    <ligand>
        <name>NAD(+)</name>
        <dbReference type="ChEBI" id="CHEBI:57540"/>
    </ligand>
</feature>
<dbReference type="PANTHER" id="PTHR43128:SF16">
    <property type="entry name" value="L-LACTATE DEHYDROGENASE"/>
    <property type="match status" value="1"/>
</dbReference>
<keyword evidence="11" id="KW-1185">Reference proteome</keyword>
<dbReference type="PANTHER" id="PTHR43128">
    <property type="entry name" value="L-2-HYDROXYCARBOXYLATE DEHYDROGENASE (NAD(P)(+))"/>
    <property type="match status" value="1"/>
</dbReference>
<comment type="similarity">
    <text evidence="2 7">Belongs to the LDH/MDH superfamily. LDH family.</text>
</comment>
<reference evidence="10 11" key="2">
    <citation type="journal article" date="2020" name="Cell Rep.">
        <title>Acquisition and Adaptation of Ultra-small Parasitic Reduced Genome Bacteria to Mammalian Hosts.</title>
        <authorList>
            <person name="McLean J.S."/>
            <person name="Bor B."/>
            <person name="Kerns K.A."/>
            <person name="Liu Q."/>
            <person name="To T.T."/>
            <person name="Solden L."/>
            <person name="Hendrickson E.L."/>
            <person name="Wrighton K."/>
            <person name="Shi W."/>
            <person name="He X."/>
        </authorList>
    </citation>
    <scope>NUCLEOTIDE SEQUENCE [LARGE SCALE GENOMIC DNA]</scope>
    <source>
        <strain evidence="10 11">TM7_G3_2_Rum_HOT_351B</strain>
    </source>
</reference>
<dbReference type="SUPFAM" id="SSF56327">
    <property type="entry name" value="LDH C-terminal domain-like"/>
    <property type="match status" value="1"/>
</dbReference>
<feature type="binding site" evidence="7">
    <location>
        <position position="155"/>
    </location>
    <ligand>
        <name>beta-D-fructose 1,6-bisphosphate</name>
        <dbReference type="ChEBI" id="CHEBI:32966"/>
        <note>allosteric activator</note>
    </ligand>
</feature>
<dbReference type="HAMAP" id="MF_00488">
    <property type="entry name" value="Lactate_dehydrog"/>
    <property type="match status" value="1"/>
</dbReference>
<dbReference type="RefSeq" id="WP_129734377.1">
    <property type="nucleotide sequence ID" value="NZ_PRLM01000001.1"/>
</dbReference>
<reference evidence="10 11" key="1">
    <citation type="journal article" date="2018" name="bioRxiv">
        <title>Evidence of independent acquisition and adaption of ultra-small bacteria to human hosts across the highly diverse yet reduced genomes of the phylum Saccharibacteria.</title>
        <authorList>
            <person name="McLean J.S."/>
            <person name="Bor B."/>
            <person name="To T.T."/>
            <person name="Liu Q."/>
            <person name="Kearns K.A."/>
            <person name="Solden L.M."/>
            <person name="Wrighton K.C."/>
            <person name="He X."/>
            <person name="Shi W."/>
        </authorList>
    </citation>
    <scope>NUCLEOTIDE SEQUENCE [LARGE SCALE GENOMIC DNA]</scope>
    <source>
        <strain evidence="10 11">TM7_G3_2_Rum_HOT_351B</strain>
    </source>
</reference>
<dbReference type="EMBL" id="PRLM01000001">
    <property type="protein sequence ID" value="RYC75183.1"/>
    <property type="molecule type" value="Genomic_DNA"/>
</dbReference>
<comment type="caution">
    <text evidence="7">Lacks conserved residue(s) required for the propagation of feature annotation.</text>
</comment>
<comment type="catalytic activity">
    <reaction evidence="6 7">
        <text>(S)-lactate + NAD(+) = pyruvate + NADH + H(+)</text>
        <dbReference type="Rhea" id="RHEA:23444"/>
        <dbReference type="ChEBI" id="CHEBI:15361"/>
        <dbReference type="ChEBI" id="CHEBI:15378"/>
        <dbReference type="ChEBI" id="CHEBI:16651"/>
        <dbReference type="ChEBI" id="CHEBI:57540"/>
        <dbReference type="ChEBI" id="CHEBI:57945"/>
        <dbReference type="EC" id="1.1.1.27"/>
    </reaction>
</comment>
<accession>A0ABY0FPJ1</accession>
<dbReference type="Pfam" id="PF00056">
    <property type="entry name" value="Ldh_1_N"/>
    <property type="match status" value="1"/>
</dbReference>
<sequence length="304" mass="32853">MDNNKVMIVGTGNVGASIAFAILNQRTTINEIVLTDIIAKDAEGEAMDLRDALAVAPSYVKVSSGTYKDAKDCDVVVITAGAAQKPGETRMELLKKNVNILKGMVEQIMASGFNGIFLVVTNPMDVMTYYTMRFSGLPAERVIGSGTVLDSARLRQRVANYLNINAKSVHAYQVGEHGDTELTLWSLADVGGQKVSELLPADVREGISGFVRDEAYEIINKKGATYYGIATCVVAILNCILNDEMRVMSVSSYDGFSGTCFGWPSVVGRAGVVRRLDLKIAEKEGVELQKSINVLKKAINSVKL</sequence>
<dbReference type="InterPro" id="IPR001236">
    <property type="entry name" value="Lactate/malate_DH_N"/>
</dbReference>
<feature type="binding site" evidence="7">
    <location>
        <position position="145"/>
    </location>
    <ligand>
        <name>NAD(+)</name>
        <dbReference type="ChEBI" id="CHEBI:57540"/>
    </ligand>
</feature>
<comment type="caution">
    <text evidence="10">The sequence shown here is derived from an EMBL/GenBank/DDBJ whole genome shotgun (WGS) entry which is preliminary data.</text>
</comment>
<feature type="binding site" evidence="7">
    <location>
        <position position="36"/>
    </location>
    <ligand>
        <name>NAD(+)</name>
        <dbReference type="ChEBI" id="CHEBI:57540"/>
    </ligand>
</feature>
<dbReference type="InterPro" id="IPR022383">
    <property type="entry name" value="Lactate/malate_DH_C"/>
</dbReference>
<evidence type="ECO:0000256" key="7">
    <source>
        <dbReference type="HAMAP-Rule" id="MF_00488"/>
    </source>
</evidence>
<evidence type="ECO:0000256" key="4">
    <source>
        <dbReference type="ARBA" id="ARBA00023002"/>
    </source>
</evidence>
<dbReference type="PIRSF" id="PIRSF000102">
    <property type="entry name" value="Lac_mal_DH"/>
    <property type="match status" value="1"/>
</dbReference>
<feature type="binding site" evidence="7">
    <location>
        <position position="90"/>
    </location>
    <ligand>
        <name>substrate</name>
    </ligand>
</feature>
<dbReference type="PROSITE" id="PS00064">
    <property type="entry name" value="L_LDH"/>
    <property type="match status" value="1"/>
</dbReference>
<keyword evidence="7" id="KW-0597">Phosphoprotein</keyword>
<organism evidence="10 11">
    <name type="scientific">Candidatus Nanosyncoccus alces</name>
    <dbReference type="NCBI Taxonomy" id="2171997"/>
    <lineage>
        <taxon>Bacteria</taxon>
        <taxon>Candidatus Saccharimonadota</taxon>
        <taxon>Candidatus Nanosyncoccalia</taxon>
        <taxon>Candidatus Nanosyncoccales</taxon>
        <taxon>Candidatus Nanosyncoccaceae</taxon>
        <taxon>Candidatus Nanosyncoccus</taxon>
    </lineage>
</organism>
<feature type="binding site" evidence="7">
    <location>
        <begin position="150"/>
        <end position="153"/>
    </location>
    <ligand>
        <name>substrate</name>
    </ligand>
</feature>
<evidence type="ECO:0000259" key="9">
    <source>
        <dbReference type="Pfam" id="PF02866"/>
    </source>
</evidence>
<comment type="pathway">
    <text evidence="1 7">Fermentation; pyruvate fermentation to lactate; (S)-lactate from pyruvate: step 1/1.</text>
</comment>
<feature type="binding site" evidence="7">
    <location>
        <begin position="122"/>
        <end position="125"/>
    </location>
    <ligand>
        <name>substrate</name>
    </ligand>
</feature>
<evidence type="ECO:0000256" key="3">
    <source>
        <dbReference type="ARBA" id="ARBA00012967"/>
    </source>
</evidence>
<dbReference type="NCBIfam" id="TIGR01771">
    <property type="entry name" value="L-LDH-NAD"/>
    <property type="match status" value="1"/>
</dbReference>
<proteinExistence type="inferred from homology"/>
<comment type="subunit">
    <text evidence="7">Homotetramer.</text>
</comment>
<evidence type="ECO:0000313" key="10">
    <source>
        <dbReference type="EMBL" id="RYC75183.1"/>
    </source>
</evidence>
<evidence type="ECO:0000256" key="6">
    <source>
        <dbReference type="ARBA" id="ARBA00049258"/>
    </source>
</evidence>
<dbReference type="InterPro" id="IPR018177">
    <property type="entry name" value="L-lactate_DH_AS"/>
</dbReference>
<dbReference type="Pfam" id="PF02866">
    <property type="entry name" value="Ldh_1_C"/>
    <property type="match status" value="1"/>
</dbReference>
<dbReference type="InterPro" id="IPR001557">
    <property type="entry name" value="L-lactate/malate_DH"/>
</dbReference>
<dbReference type="InterPro" id="IPR036291">
    <property type="entry name" value="NAD(P)-bd_dom_sf"/>
</dbReference>
<keyword evidence="5 7" id="KW-0520">NAD</keyword>
<dbReference type="Gene3D" id="3.40.50.720">
    <property type="entry name" value="NAD(P)-binding Rossmann-like Domain"/>
    <property type="match status" value="1"/>
</dbReference>
<dbReference type="EC" id="1.1.1.27" evidence="3 7"/>
<comment type="function">
    <text evidence="7">Catalyzes the conversion of lactate to pyruvate.</text>
</comment>
<dbReference type="PRINTS" id="PR00086">
    <property type="entry name" value="LLDHDRGNASE"/>
</dbReference>
<feature type="binding site" evidence="7">
    <location>
        <position position="225"/>
    </location>
    <ligand>
        <name>substrate</name>
    </ligand>
</feature>
<feature type="active site" description="Proton acceptor" evidence="7">
    <location>
        <position position="177"/>
    </location>
</feature>
<feature type="binding site" evidence="7">
    <location>
        <position position="170"/>
    </location>
    <ligand>
        <name>beta-D-fructose 1,6-bisphosphate</name>
        <dbReference type="ChEBI" id="CHEBI:32966"/>
        <note>allosteric activator</note>
    </ligand>
</feature>
<feature type="modified residue" description="Phosphotyrosine" evidence="7">
    <location>
        <position position="216"/>
    </location>
</feature>
<feature type="binding site" evidence="7">
    <location>
        <position position="84"/>
    </location>
    <ligand>
        <name>substrate</name>
    </ligand>
</feature>
<dbReference type="Proteomes" id="UP001191019">
    <property type="component" value="Unassembled WGS sequence"/>
</dbReference>
<feature type="binding site" evidence="7">
    <location>
        <position position="67"/>
    </location>
    <ligand>
        <name>NAD(+)</name>
        <dbReference type="ChEBI" id="CHEBI:57540"/>
    </ligand>
</feature>
<feature type="binding site" evidence="7">
    <location>
        <position position="14"/>
    </location>
    <ligand>
        <name>NAD(+)</name>
        <dbReference type="ChEBI" id="CHEBI:57540"/>
    </ligand>
</feature>
<dbReference type="Gene3D" id="3.90.110.10">
    <property type="entry name" value="Lactate dehydrogenase/glycoside hydrolase, family 4, C-terminal"/>
    <property type="match status" value="1"/>
</dbReference>
<keyword evidence="4 7" id="KW-0560">Oxidoreductase</keyword>
<evidence type="ECO:0000256" key="1">
    <source>
        <dbReference type="ARBA" id="ARBA00004843"/>
    </source>
</evidence>
<feature type="domain" description="Lactate/malate dehydrogenase C-terminal" evidence="9">
    <location>
        <begin position="147"/>
        <end position="302"/>
    </location>
</feature>
<dbReference type="GO" id="GO:0004459">
    <property type="term" value="F:L-lactate dehydrogenase (NAD+) activity"/>
    <property type="evidence" value="ECO:0007669"/>
    <property type="project" value="UniProtKB-EC"/>
</dbReference>
<comment type="subcellular location">
    <subcellularLocation>
        <location evidence="7">Cytoplasm</location>
    </subcellularLocation>
</comment>
<evidence type="ECO:0000256" key="5">
    <source>
        <dbReference type="ARBA" id="ARBA00023027"/>
    </source>
</evidence>
<feature type="domain" description="Lactate/malate dehydrogenase N-terminal" evidence="8">
    <location>
        <begin position="5"/>
        <end position="144"/>
    </location>
</feature>
<keyword evidence="7" id="KW-0963">Cytoplasm</keyword>
<protein>
    <recommendedName>
        <fullName evidence="3 7">L-lactate dehydrogenase</fullName>
        <shortName evidence="7">L-LDH</shortName>
        <ecNumber evidence="3 7">1.1.1.27</ecNumber>
    </recommendedName>
</protein>
<evidence type="ECO:0000259" key="8">
    <source>
        <dbReference type="Pfam" id="PF00056"/>
    </source>
</evidence>
<dbReference type="InterPro" id="IPR011304">
    <property type="entry name" value="L-lactate_DH"/>
</dbReference>
<dbReference type="NCBIfam" id="NF000824">
    <property type="entry name" value="PRK00066.1"/>
    <property type="match status" value="1"/>
</dbReference>
<name>A0ABY0FPJ1_9BACT</name>
<dbReference type="CDD" id="cd05291">
    <property type="entry name" value="HicDH_like"/>
    <property type="match status" value="1"/>
</dbReference>
<comment type="activity regulation">
    <text evidence="7">Allosterically activated by fructose 1,6-bisphosphate (FBP).</text>
</comment>
<dbReference type="InterPro" id="IPR015955">
    <property type="entry name" value="Lactate_DH/Glyco_Ohase_4_C"/>
</dbReference>
<feature type="binding site" evidence="7">
    <location>
        <begin position="81"/>
        <end position="82"/>
    </location>
    <ligand>
        <name>NAD(+)</name>
        <dbReference type="ChEBI" id="CHEBI:57540"/>
    </ligand>
</feature>